<dbReference type="GO" id="GO:0003700">
    <property type="term" value="F:DNA-binding transcription factor activity"/>
    <property type="evidence" value="ECO:0007669"/>
    <property type="project" value="InterPro"/>
</dbReference>
<dbReference type="InterPro" id="IPR037923">
    <property type="entry name" value="HTH-like"/>
</dbReference>
<evidence type="ECO:0000256" key="1">
    <source>
        <dbReference type="ARBA" id="ARBA00023015"/>
    </source>
</evidence>
<proteinExistence type="predicted"/>
<dbReference type="SMART" id="SM00342">
    <property type="entry name" value="HTH_ARAC"/>
    <property type="match status" value="1"/>
</dbReference>
<dbReference type="InterPro" id="IPR018062">
    <property type="entry name" value="HTH_AraC-typ_CS"/>
</dbReference>
<dbReference type="RefSeq" id="WP_066769324.1">
    <property type="nucleotide sequence ID" value="NZ_CP013244.1"/>
</dbReference>
<dbReference type="KEGG" id="cbot:ATE48_06805"/>
<dbReference type="SUPFAM" id="SSF46689">
    <property type="entry name" value="Homeodomain-like"/>
    <property type="match status" value="2"/>
</dbReference>
<keyword evidence="7" id="KW-1185">Reference proteome</keyword>
<dbReference type="AlphaFoldDB" id="A0A1B1AGG1"/>
<protein>
    <submittedName>
        <fullName evidence="6">AraC family transcriptional regulator</fullName>
    </submittedName>
</protein>
<evidence type="ECO:0000313" key="7">
    <source>
        <dbReference type="Proteomes" id="UP000092498"/>
    </source>
</evidence>
<dbReference type="InterPro" id="IPR003313">
    <property type="entry name" value="AraC-bd"/>
</dbReference>
<sequence>MADAGKTWLIEAPGKIERIEACLTDRGYAPHRHDTYTVGLTLSGIQSFNYRGAARASAPGQMVILHPDEQHDGRAGGEGALRYRAAYIAPAEIQEVLKGEALPFVDGGVSTDVRLYRAIKALLHDYQRPLTKLEYQDALYDLALGLRDAAGAALAIKRANREAAAHARDYIEDHLASGFSLEDLERATGHCRWQLSRDFRAMFATSPYRYLTLRRLDLARRMMREGGAIADIAQACGFSDQSHFGRAFKQTYGLTPKAWARALQTPARSF</sequence>
<keyword evidence="1" id="KW-0805">Transcription regulation</keyword>
<dbReference type="InterPro" id="IPR009057">
    <property type="entry name" value="Homeodomain-like_sf"/>
</dbReference>
<evidence type="ECO:0000259" key="5">
    <source>
        <dbReference type="PROSITE" id="PS01124"/>
    </source>
</evidence>
<dbReference type="InterPro" id="IPR050204">
    <property type="entry name" value="AraC_XylS_family_regulators"/>
</dbReference>
<evidence type="ECO:0000256" key="2">
    <source>
        <dbReference type="ARBA" id="ARBA00023125"/>
    </source>
</evidence>
<dbReference type="EMBL" id="CP013244">
    <property type="protein sequence ID" value="ANP45649.1"/>
    <property type="molecule type" value="Genomic_DNA"/>
</dbReference>
<keyword evidence="4" id="KW-0804">Transcription</keyword>
<dbReference type="SUPFAM" id="SSF51215">
    <property type="entry name" value="Regulatory protein AraC"/>
    <property type="match status" value="1"/>
</dbReference>
<dbReference type="STRING" id="1759059.ATE48_06805"/>
<name>A0A1B1AGG1_9PROT</name>
<dbReference type="GO" id="GO:0043565">
    <property type="term" value="F:sequence-specific DNA binding"/>
    <property type="evidence" value="ECO:0007669"/>
    <property type="project" value="InterPro"/>
</dbReference>
<dbReference type="PANTHER" id="PTHR46796:SF2">
    <property type="entry name" value="TRANSCRIPTIONAL REGULATORY PROTEIN"/>
    <property type="match status" value="1"/>
</dbReference>
<gene>
    <name evidence="6" type="ORF">ATE48_06805</name>
</gene>
<dbReference type="Pfam" id="PF12833">
    <property type="entry name" value="HTH_18"/>
    <property type="match status" value="1"/>
</dbReference>
<dbReference type="InParanoid" id="A0A1B1AGG1"/>
<dbReference type="Proteomes" id="UP000092498">
    <property type="component" value="Chromosome"/>
</dbReference>
<evidence type="ECO:0000313" key="6">
    <source>
        <dbReference type="EMBL" id="ANP45649.1"/>
    </source>
</evidence>
<organism evidence="6 7">
    <name type="scientific">Candidatus Viadribacter manganicus</name>
    <dbReference type="NCBI Taxonomy" id="1759059"/>
    <lineage>
        <taxon>Bacteria</taxon>
        <taxon>Pseudomonadati</taxon>
        <taxon>Pseudomonadota</taxon>
        <taxon>Alphaproteobacteria</taxon>
        <taxon>Hyphomonadales</taxon>
        <taxon>Hyphomonadaceae</taxon>
        <taxon>Candidatus Viadribacter</taxon>
    </lineage>
</organism>
<dbReference type="Pfam" id="PF02311">
    <property type="entry name" value="AraC_binding"/>
    <property type="match status" value="1"/>
</dbReference>
<feature type="domain" description="HTH araC/xylS-type" evidence="5">
    <location>
        <begin position="165"/>
        <end position="262"/>
    </location>
</feature>
<accession>A0A1B1AGG1</accession>
<dbReference type="PANTHER" id="PTHR46796">
    <property type="entry name" value="HTH-TYPE TRANSCRIPTIONAL ACTIVATOR RHAS-RELATED"/>
    <property type="match status" value="1"/>
</dbReference>
<dbReference type="InterPro" id="IPR020449">
    <property type="entry name" value="Tscrpt_reg_AraC-type_HTH"/>
</dbReference>
<keyword evidence="3" id="KW-0010">Activator</keyword>
<dbReference type="PROSITE" id="PS01124">
    <property type="entry name" value="HTH_ARAC_FAMILY_2"/>
    <property type="match status" value="1"/>
</dbReference>
<evidence type="ECO:0000256" key="3">
    <source>
        <dbReference type="ARBA" id="ARBA00023159"/>
    </source>
</evidence>
<dbReference type="PRINTS" id="PR00032">
    <property type="entry name" value="HTHARAC"/>
</dbReference>
<reference evidence="6 7" key="1">
    <citation type="submission" date="2015-11" db="EMBL/GenBank/DDBJ databases">
        <title>Whole-Genome Sequence of Candidatus Oderbacter manganicum from the National Park Lower Oder Valley, Germany.</title>
        <authorList>
            <person name="Braun B."/>
            <person name="Liere K."/>
            <person name="Szewzyk U."/>
        </authorList>
    </citation>
    <scope>NUCLEOTIDE SEQUENCE [LARGE SCALE GENOMIC DNA]</scope>
    <source>
        <strain evidence="6 7">OTSz_A_272</strain>
    </source>
</reference>
<dbReference type="PROSITE" id="PS00041">
    <property type="entry name" value="HTH_ARAC_FAMILY_1"/>
    <property type="match status" value="1"/>
</dbReference>
<dbReference type="InterPro" id="IPR018060">
    <property type="entry name" value="HTH_AraC"/>
</dbReference>
<evidence type="ECO:0000256" key="4">
    <source>
        <dbReference type="ARBA" id="ARBA00023163"/>
    </source>
</evidence>
<keyword evidence="2" id="KW-0238">DNA-binding</keyword>
<dbReference type="Gene3D" id="1.10.10.60">
    <property type="entry name" value="Homeodomain-like"/>
    <property type="match status" value="1"/>
</dbReference>
<dbReference type="OrthoDB" id="7210843at2"/>